<dbReference type="OrthoDB" id="4463410at2759"/>
<name>S8A5N6_DACHA</name>
<keyword evidence="2" id="KW-1185">Reference proteome</keyword>
<evidence type="ECO:0000313" key="1">
    <source>
        <dbReference type="EMBL" id="EPS36426.1"/>
    </source>
</evidence>
<dbReference type="Proteomes" id="UP000015100">
    <property type="component" value="Unassembled WGS sequence"/>
</dbReference>
<reference evidence="1 2" key="1">
    <citation type="journal article" date="2013" name="PLoS Genet.">
        <title>Genomic mechanisms accounting for the adaptation to parasitism in nematode-trapping fungi.</title>
        <authorList>
            <person name="Meerupati T."/>
            <person name="Andersson K.M."/>
            <person name="Friman E."/>
            <person name="Kumar D."/>
            <person name="Tunlid A."/>
            <person name="Ahren D."/>
        </authorList>
    </citation>
    <scope>NUCLEOTIDE SEQUENCE [LARGE SCALE GENOMIC DNA]</scope>
    <source>
        <strain evidence="1 2">CBS 200.50</strain>
    </source>
</reference>
<accession>S8A5N6</accession>
<organism evidence="1 2">
    <name type="scientific">Dactylellina haptotyla (strain CBS 200.50)</name>
    <name type="common">Nematode-trapping fungus</name>
    <name type="synonym">Monacrosporium haptotylum</name>
    <dbReference type="NCBI Taxonomy" id="1284197"/>
    <lineage>
        <taxon>Eukaryota</taxon>
        <taxon>Fungi</taxon>
        <taxon>Dikarya</taxon>
        <taxon>Ascomycota</taxon>
        <taxon>Pezizomycotina</taxon>
        <taxon>Orbiliomycetes</taxon>
        <taxon>Orbiliales</taxon>
        <taxon>Orbiliaceae</taxon>
        <taxon>Dactylellina</taxon>
    </lineage>
</organism>
<dbReference type="AlphaFoldDB" id="S8A5N6"/>
<reference evidence="2" key="2">
    <citation type="submission" date="2013-04" db="EMBL/GenBank/DDBJ databases">
        <title>Genomic mechanisms accounting for the adaptation to parasitism in nematode-trapping fungi.</title>
        <authorList>
            <person name="Ahren D.G."/>
        </authorList>
    </citation>
    <scope>NUCLEOTIDE SEQUENCE [LARGE SCALE GENOMIC DNA]</scope>
    <source>
        <strain evidence="2">CBS 200.50</strain>
    </source>
</reference>
<protein>
    <submittedName>
        <fullName evidence="1">Uncharacterized protein</fullName>
    </submittedName>
</protein>
<dbReference type="EMBL" id="AQGS01000907">
    <property type="protein sequence ID" value="EPS36426.1"/>
    <property type="molecule type" value="Genomic_DNA"/>
</dbReference>
<gene>
    <name evidence="1" type="ORF">H072_10059</name>
</gene>
<dbReference type="HOGENOM" id="CLU_804592_0_0_1"/>
<sequence length="350" mass="39803">MANPQWTVDSLQISTNTLDSLSDRLYANGRMKVRVIVGIVAYNRKSERYFLTDSELDSITLVDYYSPYEKLSGSWSYTSKLEDSNGETWATSIDNGGSTAPVVSTGHSECSKCAARTLPQYKIFFVSSTTAESKRIGAAITSGDGVYHHTNSQTLHSSIMLNAIAPIVYTSDMLHIMDTEIQKIPVGFSNGIWYDSRQQNYYIKSDRGPFKCAKVYKSFQDDDDSVSSYKWNQRIRFKPNGNEVYCFFIWEMGVQRTKSEKIDPALDYAYDMEICNQSGSLCIARIHGVGPDDGTFQWGKSWGRDYWFEIFDHFGNSGKLKPVYHIEKEKLELQDLGTNYFGESDERVNM</sequence>
<comment type="caution">
    <text evidence="1">The sequence shown here is derived from an EMBL/GenBank/DDBJ whole genome shotgun (WGS) entry which is preliminary data.</text>
</comment>
<proteinExistence type="predicted"/>
<dbReference type="eggNOG" id="ENOG502SQPC">
    <property type="taxonomic scope" value="Eukaryota"/>
</dbReference>
<evidence type="ECO:0000313" key="2">
    <source>
        <dbReference type="Proteomes" id="UP000015100"/>
    </source>
</evidence>